<name>A0A0M3J0K9_ANISI</name>
<feature type="compositionally biased region" description="Basic residues" evidence="4">
    <location>
        <begin position="120"/>
        <end position="165"/>
    </location>
</feature>
<feature type="region of interest" description="Disordered" evidence="4">
    <location>
        <begin position="49"/>
        <end position="201"/>
    </location>
</feature>
<sequence length="420" mass="48673">MFPAYRSEEVQRHAPAGRDEPQESGQRGIVTASVVPAATTSSYGSFKWTSAKESTTSGKVDEKYKRMKKQLQKEKKRREREELKRRELSKHSIKVVSLFSSDDDESGAEEEIMLEPMKITTKHKHPEKDSRKHGKRRKHRKSRRSSRSRSRSRSSKKSRRRSRSRSRSESESSSSASYQSSSSSTARNSSSSNHSSNRRIKTDLELANAKALNNMKWSFMEKMIPNQPSTFYVLDRKLDRANSMYDSAYRYEVSKFTINTRQILGGNEQLNRAVFAQELAAAAKKREKRAVRYFDEAVRRTWSEQPERYWRSIETKVDMDVIPLSTEPLDVSELPEREQVKNVLLDESVMEGLDLEKRSQKLNELLGRGENRKNIDLWFKFLAVQGFDKETKMCTEKKINCICSEQKWVRVIVVEDGTSV</sequence>
<reference evidence="5 6" key="2">
    <citation type="submission" date="2018-11" db="EMBL/GenBank/DDBJ databases">
        <authorList>
            <consortium name="Pathogen Informatics"/>
        </authorList>
    </citation>
    <scope>NUCLEOTIDE SEQUENCE [LARGE SCALE GENOMIC DNA]</scope>
</reference>
<feature type="region of interest" description="Disordered" evidence="4">
    <location>
        <begin position="1"/>
        <end position="29"/>
    </location>
</feature>
<evidence type="ECO:0000313" key="6">
    <source>
        <dbReference type="Proteomes" id="UP000267096"/>
    </source>
</evidence>
<dbReference type="GO" id="GO:0031048">
    <property type="term" value="P:regulatory ncRNA-mediated heterochromatin formation"/>
    <property type="evidence" value="ECO:0007669"/>
    <property type="project" value="TreeGrafter"/>
</dbReference>
<dbReference type="OrthoDB" id="5804141at2759"/>
<evidence type="ECO:0000256" key="2">
    <source>
        <dbReference type="ARBA" id="ARBA00009265"/>
    </source>
</evidence>
<feature type="compositionally biased region" description="Low complexity" evidence="4">
    <location>
        <begin position="171"/>
        <end position="195"/>
    </location>
</feature>
<keyword evidence="6" id="KW-1185">Reference proteome</keyword>
<dbReference type="EMBL" id="UYRR01000832">
    <property type="protein sequence ID" value="VDK18249.1"/>
    <property type="molecule type" value="Genomic_DNA"/>
</dbReference>
<dbReference type="PANTHER" id="PTHR13471">
    <property type="entry name" value="TETRATRICOPEPTIDE-LIKE HELICAL"/>
    <property type="match status" value="1"/>
</dbReference>
<evidence type="ECO:0000313" key="7">
    <source>
        <dbReference type="WBParaSite" id="ASIM_0000104801-mRNA-1"/>
    </source>
</evidence>
<accession>A0A0M3J0K9</accession>
<dbReference type="GO" id="GO:1902369">
    <property type="term" value="P:negative regulation of RNA catabolic process"/>
    <property type="evidence" value="ECO:0007669"/>
    <property type="project" value="TreeGrafter"/>
</dbReference>
<dbReference type="PANTHER" id="PTHR13471:SF0">
    <property type="entry name" value="NUCLEAR EXOSOME REGULATOR NRDE2"/>
    <property type="match status" value="1"/>
</dbReference>
<gene>
    <name evidence="5" type="ORF">ASIM_LOCUS942</name>
</gene>
<protein>
    <submittedName>
        <fullName evidence="7">DUF4187 domain-containing protein</fullName>
    </submittedName>
</protein>
<dbReference type="Proteomes" id="UP000267096">
    <property type="component" value="Unassembled WGS sequence"/>
</dbReference>
<organism evidence="7">
    <name type="scientific">Anisakis simplex</name>
    <name type="common">Herring worm</name>
    <dbReference type="NCBI Taxonomy" id="6269"/>
    <lineage>
        <taxon>Eukaryota</taxon>
        <taxon>Metazoa</taxon>
        <taxon>Ecdysozoa</taxon>
        <taxon>Nematoda</taxon>
        <taxon>Chromadorea</taxon>
        <taxon>Rhabditida</taxon>
        <taxon>Spirurina</taxon>
        <taxon>Ascaridomorpha</taxon>
        <taxon>Ascaridoidea</taxon>
        <taxon>Anisakidae</taxon>
        <taxon>Anisakis</taxon>
        <taxon>Anisakis simplex complex</taxon>
    </lineage>
</organism>
<feature type="compositionally biased region" description="Basic and acidic residues" evidence="4">
    <location>
        <begin position="1"/>
        <end position="21"/>
    </location>
</feature>
<comment type="similarity">
    <text evidence="2">Belongs to the NRDE2 family.</text>
</comment>
<proteinExistence type="inferred from homology"/>
<evidence type="ECO:0000256" key="4">
    <source>
        <dbReference type="SAM" id="MobiDB-lite"/>
    </source>
</evidence>
<comment type="subcellular location">
    <subcellularLocation>
        <location evidence="1">Nucleus</location>
    </subcellularLocation>
</comment>
<evidence type="ECO:0000256" key="1">
    <source>
        <dbReference type="ARBA" id="ARBA00004123"/>
    </source>
</evidence>
<dbReference type="InterPro" id="IPR013633">
    <property type="entry name" value="NRDE-2"/>
</dbReference>
<dbReference type="AlphaFoldDB" id="A0A0M3J0K9"/>
<feature type="compositionally biased region" description="Polar residues" evidence="4">
    <location>
        <begin position="49"/>
        <end position="58"/>
    </location>
</feature>
<keyword evidence="3" id="KW-0539">Nucleus</keyword>
<evidence type="ECO:0000313" key="5">
    <source>
        <dbReference type="EMBL" id="VDK18249.1"/>
    </source>
</evidence>
<feature type="compositionally biased region" description="Basic residues" evidence="4">
    <location>
        <begin position="65"/>
        <end position="78"/>
    </location>
</feature>
<dbReference type="GO" id="GO:0071013">
    <property type="term" value="C:catalytic step 2 spliceosome"/>
    <property type="evidence" value="ECO:0007669"/>
    <property type="project" value="TreeGrafter"/>
</dbReference>
<evidence type="ECO:0000256" key="3">
    <source>
        <dbReference type="ARBA" id="ARBA00023242"/>
    </source>
</evidence>
<feature type="compositionally biased region" description="Basic and acidic residues" evidence="4">
    <location>
        <begin position="79"/>
        <end position="90"/>
    </location>
</feature>
<dbReference type="WBParaSite" id="ASIM_0000104801-mRNA-1">
    <property type="protein sequence ID" value="ASIM_0000104801-mRNA-1"/>
    <property type="gene ID" value="ASIM_0000104801"/>
</dbReference>
<reference evidence="7" key="1">
    <citation type="submission" date="2017-02" db="UniProtKB">
        <authorList>
            <consortium name="WormBaseParasite"/>
        </authorList>
    </citation>
    <scope>IDENTIFICATION</scope>
</reference>
<feature type="compositionally biased region" description="Acidic residues" evidence="4">
    <location>
        <begin position="101"/>
        <end position="113"/>
    </location>
</feature>